<gene>
    <name evidence="8" type="ORF">PIB30_017273</name>
</gene>
<protein>
    <recommendedName>
        <fullName evidence="7">TF-B3 domain-containing protein</fullName>
    </recommendedName>
</protein>
<accession>A0ABU6R7S9</accession>
<organism evidence="8 9">
    <name type="scientific">Stylosanthes scabra</name>
    <dbReference type="NCBI Taxonomy" id="79078"/>
    <lineage>
        <taxon>Eukaryota</taxon>
        <taxon>Viridiplantae</taxon>
        <taxon>Streptophyta</taxon>
        <taxon>Embryophyta</taxon>
        <taxon>Tracheophyta</taxon>
        <taxon>Spermatophyta</taxon>
        <taxon>Magnoliopsida</taxon>
        <taxon>eudicotyledons</taxon>
        <taxon>Gunneridae</taxon>
        <taxon>Pentapetalae</taxon>
        <taxon>rosids</taxon>
        <taxon>fabids</taxon>
        <taxon>Fabales</taxon>
        <taxon>Fabaceae</taxon>
        <taxon>Papilionoideae</taxon>
        <taxon>50 kb inversion clade</taxon>
        <taxon>dalbergioids sensu lato</taxon>
        <taxon>Dalbergieae</taxon>
        <taxon>Pterocarpus clade</taxon>
        <taxon>Stylosanthes</taxon>
    </lineage>
</organism>
<comment type="caution">
    <text evidence="8">The sequence shown here is derived from an EMBL/GenBank/DDBJ whole genome shotgun (WGS) entry which is preliminary data.</text>
</comment>
<evidence type="ECO:0000256" key="4">
    <source>
        <dbReference type="ARBA" id="ARBA00023163"/>
    </source>
</evidence>
<dbReference type="PANTHER" id="PTHR31391">
    <property type="entry name" value="B3 DOMAIN-CONTAINING PROTEIN OS11G0197600-RELATED"/>
    <property type="match status" value="1"/>
</dbReference>
<evidence type="ECO:0000256" key="2">
    <source>
        <dbReference type="ARBA" id="ARBA00023015"/>
    </source>
</evidence>
<keyword evidence="2" id="KW-0805">Transcription regulation</keyword>
<keyword evidence="4" id="KW-0804">Transcription</keyword>
<feature type="region of interest" description="Disordered" evidence="6">
    <location>
        <begin position="214"/>
        <end position="241"/>
    </location>
</feature>
<evidence type="ECO:0000313" key="8">
    <source>
        <dbReference type="EMBL" id="MED6120022.1"/>
    </source>
</evidence>
<evidence type="ECO:0000256" key="3">
    <source>
        <dbReference type="ARBA" id="ARBA00023125"/>
    </source>
</evidence>
<evidence type="ECO:0000313" key="9">
    <source>
        <dbReference type="Proteomes" id="UP001341840"/>
    </source>
</evidence>
<dbReference type="PROSITE" id="PS50863">
    <property type="entry name" value="B3"/>
    <property type="match status" value="2"/>
</dbReference>
<dbReference type="PANTHER" id="PTHR31391:SF164">
    <property type="entry name" value="TF-B3 DOMAIN-CONTAINING PROTEIN"/>
    <property type="match status" value="1"/>
</dbReference>
<dbReference type="Pfam" id="PF02362">
    <property type="entry name" value="B3"/>
    <property type="match status" value="1"/>
</dbReference>
<proteinExistence type="predicted"/>
<evidence type="ECO:0000256" key="6">
    <source>
        <dbReference type="SAM" id="MobiDB-lite"/>
    </source>
</evidence>
<feature type="non-terminal residue" evidence="8">
    <location>
        <position position="1"/>
    </location>
</feature>
<reference evidence="8 9" key="1">
    <citation type="journal article" date="2023" name="Plants (Basel)">
        <title>Bridging the Gap: Combining Genomics and Transcriptomics Approaches to Understand Stylosanthes scabra, an Orphan Legume from the Brazilian Caatinga.</title>
        <authorList>
            <person name="Ferreira-Neto J.R.C."/>
            <person name="da Silva M.D."/>
            <person name="Binneck E."/>
            <person name="de Melo N.F."/>
            <person name="da Silva R.H."/>
            <person name="de Melo A.L.T.M."/>
            <person name="Pandolfi V."/>
            <person name="Bustamante F.O."/>
            <person name="Brasileiro-Vidal A.C."/>
            <person name="Benko-Iseppon A.M."/>
        </authorList>
    </citation>
    <scope>NUCLEOTIDE SEQUENCE [LARGE SCALE GENOMIC DNA]</scope>
    <source>
        <tissue evidence="8">Leaves</tissue>
    </source>
</reference>
<dbReference type="InterPro" id="IPR015300">
    <property type="entry name" value="DNA-bd_pseudobarrel_sf"/>
</dbReference>
<evidence type="ECO:0000259" key="7">
    <source>
        <dbReference type="PROSITE" id="PS50863"/>
    </source>
</evidence>
<feature type="domain" description="TF-B3" evidence="7">
    <location>
        <begin position="250"/>
        <end position="341"/>
    </location>
</feature>
<dbReference type="CDD" id="cd10017">
    <property type="entry name" value="B3_DNA"/>
    <property type="match status" value="2"/>
</dbReference>
<dbReference type="SUPFAM" id="SSF101936">
    <property type="entry name" value="DNA-binding pseudobarrel domain"/>
    <property type="match status" value="2"/>
</dbReference>
<dbReference type="SMART" id="SM01019">
    <property type="entry name" value="B3"/>
    <property type="match status" value="2"/>
</dbReference>
<dbReference type="Gene3D" id="2.40.330.10">
    <property type="entry name" value="DNA-binding pseudobarrel domain"/>
    <property type="match status" value="2"/>
</dbReference>
<dbReference type="InterPro" id="IPR044837">
    <property type="entry name" value="REM16-like"/>
</dbReference>
<keyword evidence="5" id="KW-0539">Nucleus</keyword>
<dbReference type="Proteomes" id="UP001341840">
    <property type="component" value="Unassembled WGS sequence"/>
</dbReference>
<dbReference type="EMBL" id="JASCZI010030258">
    <property type="protein sequence ID" value="MED6120022.1"/>
    <property type="molecule type" value="Genomic_DNA"/>
</dbReference>
<evidence type="ECO:0000256" key="5">
    <source>
        <dbReference type="ARBA" id="ARBA00023242"/>
    </source>
</evidence>
<keyword evidence="3" id="KW-0238">DNA-binding</keyword>
<sequence length="342" mass="39327">IDFSTFTTLHHNHNENHQGDANRNHGHDHDHDDDSIEIIDGKQEHQFKRRRRAVVGRKRLAKVERDAEFEFGPRKNKNALGVMKRAEAFCLNSKYPCFIQEMQLTYISQDVLRIPASFCRTHLFGLEGKAKIGVNGSMKWDIELRINGERATFNAGWRNFCRNYDLKLGDICVFEMIEVTPLSFNIEIFRAREEPITPSHQNLLQAYNQRLTQPKKVEGQNSQSGERKRSSDDGTSMGILNRTPNMQVNQFEIQMKDYHLSGATMYLPNGFLRSHKECLGKYVNLKAGEISRSVKLLSRGAFSEGWLGFTRDCNMKIGDICTFNLADDQNICFEVSITKSKE</sequence>
<name>A0ABU6R7S9_9FABA</name>
<comment type="subcellular location">
    <subcellularLocation>
        <location evidence="1">Nucleus</location>
    </subcellularLocation>
</comment>
<keyword evidence="9" id="KW-1185">Reference proteome</keyword>
<feature type="compositionally biased region" description="Basic and acidic residues" evidence="6">
    <location>
        <begin position="12"/>
        <end position="32"/>
    </location>
</feature>
<feature type="domain" description="TF-B3" evidence="7">
    <location>
        <begin position="97"/>
        <end position="192"/>
    </location>
</feature>
<feature type="region of interest" description="Disordered" evidence="6">
    <location>
        <begin position="1"/>
        <end position="42"/>
    </location>
</feature>
<dbReference type="InterPro" id="IPR003340">
    <property type="entry name" value="B3_DNA-bd"/>
</dbReference>
<evidence type="ECO:0000256" key="1">
    <source>
        <dbReference type="ARBA" id="ARBA00004123"/>
    </source>
</evidence>